<keyword evidence="2" id="KW-1185">Reference proteome</keyword>
<evidence type="ECO:0000313" key="2">
    <source>
        <dbReference type="Proteomes" id="UP000789508"/>
    </source>
</evidence>
<dbReference type="EMBL" id="CAJVPS010055341">
    <property type="protein sequence ID" value="CAG8775454.1"/>
    <property type="molecule type" value="Genomic_DNA"/>
</dbReference>
<feature type="non-terminal residue" evidence="1">
    <location>
        <position position="68"/>
    </location>
</feature>
<sequence length="68" mass="7732">SGIHSEPTGLKERRKQTTYQTDIAEKSVISLPPYGLFKLDLQFFAVEKGKEVEKISDEPAKIPERRLS</sequence>
<proteinExistence type="predicted"/>
<comment type="caution">
    <text evidence="1">The sequence shown here is derived from an EMBL/GenBank/DDBJ whole genome shotgun (WGS) entry which is preliminary data.</text>
</comment>
<accession>A0A9N9JGS6</accession>
<feature type="non-terminal residue" evidence="1">
    <location>
        <position position="1"/>
    </location>
</feature>
<reference evidence="1" key="1">
    <citation type="submission" date="2021-06" db="EMBL/GenBank/DDBJ databases">
        <authorList>
            <person name="Kallberg Y."/>
            <person name="Tangrot J."/>
            <person name="Rosling A."/>
        </authorList>
    </citation>
    <scope>NUCLEOTIDE SEQUENCE</scope>
    <source>
        <strain evidence="1">FL130A</strain>
    </source>
</reference>
<name>A0A9N9JGS6_9GLOM</name>
<evidence type="ECO:0000313" key="1">
    <source>
        <dbReference type="EMBL" id="CAG8775454.1"/>
    </source>
</evidence>
<gene>
    <name evidence="1" type="ORF">ALEPTO_LOCUS14374</name>
</gene>
<dbReference type="Proteomes" id="UP000789508">
    <property type="component" value="Unassembled WGS sequence"/>
</dbReference>
<organism evidence="1 2">
    <name type="scientific">Ambispora leptoticha</name>
    <dbReference type="NCBI Taxonomy" id="144679"/>
    <lineage>
        <taxon>Eukaryota</taxon>
        <taxon>Fungi</taxon>
        <taxon>Fungi incertae sedis</taxon>
        <taxon>Mucoromycota</taxon>
        <taxon>Glomeromycotina</taxon>
        <taxon>Glomeromycetes</taxon>
        <taxon>Archaeosporales</taxon>
        <taxon>Ambisporaceae</taxon>
        <taxon>Ambispora</taxon>
    </lineage>
</organism>
<protein>
    <submittedName>
        <fullName evidence="1">2927_t:CDS:1</fullName>
    </submittedName>
</protein>
<dbReference type="AlphaFoldDB" id="A0A9N9JGS6"/>